<evidence type="ECO:0000313" key="10">
    <source>
        <dbReference type="Proteomes" id="UP000289738"/>
    </source>
</evidence>
<accession>A0A444XA56</accession>
<keyword evidence="10" id="KW-1185">Reference proteome</keyword>
<sequence>MVATNGSNDDLKYEQHQASNLHKNSHILEFVKLANDNSSIHESKVVEEHDFFRIEHKTSSNNLETKAFLCNYCKKEFSSSQALGGHQNAHKQERALAKCRREIDAGVFGYPYCFSYHPYPSFPTHHFCGSSYNNNTIRALGVRVESMIHKPNLCPNKWSGIMMRHAHQTKKTEGPSSSMLDLSLKL</sequence>
<dbReference type="InterPro" id="IPR036236">
    <property type="entry name" value="Znf_C2H2_sf"/>
</dbReference>
<dbReference type="EMBL" id="SDMP01000020">
    <property type="protein sequence ID" value="RYQ86560.1"/>
    <property type="molecule type" value="Genomic_DNA"/>
</dbReference>
<keyword evidence="2" id="KW-0479">Metal-binding</keyword>
<dbReference type="OrthoDB" id="1736050at2759"/>
<dbReference type="Gramene" id="arahy.Tifrunner.gnm2.ann2.Ah20g495300.1">
    <property type="protein sequence ID" value="arahy.Tifrunner.gnm2.ann2.Ah20g495300.1-CDS-1"/>
    <property type="gene ID" value="arahy.Tifrunner.gnm2.ann2.Ah20g495300"/>
</dbReference>
<keyword evidence="5" id="KW-0539">Nucleus</keyword>
<reference evidence="9 10" key="1">
    <citation type="submission" date="2019-01" db="EMBL/GenBank/DDBJ databases">
        <title>Sequencing of cultivated peanut Arachis hypogaea provides insights into genome evolution and oil improvement.</title>
        <authorList>
            <person name="Chen X."/>
        </authorList>
    </citation>
    <scope>NUCLEOTIDE SEQUENCE [LARGE SCALE GENOMIC DNA]</scope>
    <source>
        <strain evidence="10">cv. Fuhuasheng</strain>
        <tissue evidence="9">Leaves</tissue>
    </source>
</reference>
<evidence type="ECO:0000256" key="4">
    <source>
        <dbReference type="ARBA" id="ARBA00022833"/>
    </source>
</evidence>
<evidence type="ECO:0000256" key="1">
    <source>
        <dbReference type="ARBA" id="ARBA00004123"/>
    </source>
</evidence>
<feature type="domain" description="C2H2-type" evidence="8">
    <location>
        <begin position="68"/>
        <end position="95"/>
    </location>
</feature>
<evidence type="ECO:0000256" key="6">
    <source>
        <dbReference type="PROSITE-ProRule" id="PRU00042"/>
    </source>
</evidence>
<comment type="caution">
    <text evidence="9">The sequence shown here is derived from an EMBL/GenBank/DDBJ whole genome shotgun (WGS) entry which is preliminary data.</text>
</comment>
<dbReference type="AlphaFoldDB" id="A0A444XA56"/>
<dbReference type="PROSITE" id="PS00028">
    <property type="entry name" value="ZINC_FINGER_C2H2_1"/>
    <property type="match status" value="1"/>
</dbReference>
<dbReference type="GO" id="GO:0008270">
    <property type="term" value="F:zinc ion binding"/>
    <property type="evidence" value="ECO:0007669"/>
    <property type="project" value="UniProtKB-KW"/>
</dbReference>
<protein>
    <recommendedName>
        <fullName evidence="8">C2H2-type domain-containing protein</fullName>
    </recommendedName>
</protein>
<evidence type="ECO:0000256" key="2">
    <source>
        <dbReference type="ARBA" id="ARBA00022723"/>
    </source>
</evidence>
<comment type="subcellular location">
    <subcellularLocation>
        <location evidence="1">Nucleus</location>
    </subcellularLocation>
</comment>
<dbReference type="GO" id="GO:0009788">
    <property type="term" value="P:negative regulation of abscisic acid-activated signaling pathway"/>
    <property type="evidence" value="ECO:0007669"/>
    <property type="project" value="InterPro"/>
</dbReference>
<dbReference type="Gene3D" id="3.30.160.60">
    <property type="entry name" value="Classic Zinc Finger"/>
    <property type="match status" value="1"/>
</dbReference>
<keyword evidence="4" id="KW-0862">Zinc</keyword>
<dbReference type="PANTHER" id="PTHR47287:SF9">
    <property type="entry name" value="ZINC FINGER PROTEIN 4-LIKE"/>
    <property type="match status" value="1"/>
</dbReference>
<gene>
    <name evidence="9" type="ORF">Ahy_B10g106225</name>
</gene>
<evidence type="ECO:0000259" key="8">
    <source>
        <dbReference type="PROSITE" id="PS50157"/>
    </source>
</evidence>
<feature type="region of interest" description="Disordered" evidence="7">
    <location>
        <begin position="166"/>
        <end position="186"/>
    </location>
</feature>
<dbReference type="PANTHER" id="PTHR47287">
    <property type="entry name" value="C2H2 AND C2HC ZINC FINGERS SUPERFAMILY PROTEIN"/>
    <property type="match status" value="1"/>
</dbReference>
<organism evidence="9 10">
    <name type="scientific">Arachis hypogaea</name>
    <name type="common">Peanut</name>
    <dbReference type="NCBI Taxonomy" id="3818"/>
    <lineage>
        <taxon>Eukaryota</taxon>
        <taxon>Viridiplantae</taxon>
        <taxon>Streptophyta</taxon>
        <taxon>Embryophyta</taxon>
        <taxon>Tracheophyta</taxon>
        <taxon>Spermatophyta</taxon>
        <taxon>Magnoliopsida</taxon>
        <taxon>eudicotyledons</taxon>
        <taxon>Gunneridae</taxon>
        <taxon>Pentapetalae</taxon>
        <taxon>rosids</taxon>
        <taxon>fabids</taxon>
        <taxon>Fabales</taxon>
        <taxon>Fabaceae</taxon>
        <taxon>Papilionoideae</taxon>
        <taxon>50 kb inversion clade</taxon>
        <taxon>dalbergioids sensu lato</taxon>
        <taxon>Dalbergieae</taxon>
        <taxon>Pterocarpus clade</taxon>
        <taxon>Arachis</taxon>
    </lineage>
</organism>
<evidence type="ECO:0000256" key="3">
    <source>
        <dbReference type="ARBA" id="ARBA00022771"/>
    </source>
</evidence>
<name>A0A444XA56_ARAHY</name>
<proteinExistence type="predicted"/>
<dbReference type="PROSITE" id="PS50157">
    <property type="entry name" value="ZINC_FINGER_C2H2_2"/>
    <property type="match status" value="1"/>
</dbReference>
<evidence type="ECO:0000256" key="7">
    <source>
        <dbReference type="SAM" id="MobiDB-lite"/>
    </source>
</evidence>
<dbReference type="Proteomes" id="UP000289738">
    <property type="component" value="Chromosome B10"/>
</dbReference>
<dbReference type="InterPro" id="IPR013087">
    <property type="entry name" value="Znf_C2H2_type"/>
</dbReference>
<dbReference type="GO" id="GO:0005634">
    <property type="term" value="C:nucleus"/>
    <property type="evidence" value="ECO:0007669"/>
    <property type="project" value="UniProtKB-SubCell"/>
</dbReference>
<dbReference type="InterPro" id="IPR044246">
    <property type="entry name" value="ZFP3-like"/>
</dbReference>
<dbReference type="SUPFAM" id="SSF57667">
    <property type="entry name" value="beta-beta-alpha zinc fingers"/>
    <property type="match status" value="1"/>
</dbReference>
<evidence type="ECO:0000256" key="5">
    <source>
        <dbReference type="ARBA" id="ARBA00023242"/>
    </source>
</evidence>
<dbReference type="Pfam" id="PF13912">
    <property type="entry name" value="zf-C2H2_6"/>
    <property type="match status" value="1"/>
</dbReference>
<dbReference type="STRING" id="3818.A0A444XA56"/>
<evidence type="ECO:0000313" key="9">
    <source>
        <dbReference type="EMBL" id="RYQ86560.1"/>
    </source>
</evidence>
<keyword evidence="3 6" id="KW-0863">Zinc-finger</keyword>